<dbReference type="Proteomes" id="UP000028999">
    <property type="component" value="Unassembled WGS sequence"/>
</dbReference>
<proteinExistence type="predicted"/>
<dbReference type="Gramene" id="CDY47109">
    <property type="protein sequence ID" value="CDY47109"/>
    <property type="gene ID" value="GSBRNA2T00086742001"/>
</dbReference>
<evidence type="ECO:0000313" key="2">
    <source>
        <dbReference type="EMBL" id="CDY47109.1"/>
    </source>
</evidence>
<evidence type="ECO:0000256" key="1">
    <source>
        <dbReference type="SAM" id="MobiDB-lite"/>
    </source>
</evidence>
<evidence type="ECO:0000313" key="3">
    <source>
        <dbReference type="Proteomes" id="UP000028999"/>
    </source>
</evidence>
<keyword evidence="3" id="KW-1185">Reference proteome</keyword>
<dbReference type="PaxDb" id="3708-A0A078ICQ3"/>
<dbReference type="EMBL" id="LK032697">
    <property type="protein sequence ID" value="CDY47109.1"/>
    <property type="molecule type" value="Genomic_DNA"/>
</dbReference>
<dbReference type="AlphaFoldDB" id="A0A078ICQ3"/>
<sequence length="78" mass="8232">MCGSPDIAMRCGEAAGVGLHRESSTVQPLKDKGRQMLILDNVAVRYGRTAGIGLHAESSTVPPLKLNGSAKNRENRGS</sequence>
<name>A0A078ICQ3_BRANA</name>
<protein>
    <submittedName>
        <fullName evidence="2">BnaC03g64310D protein</fullName>
    </submittedName>
</protein>
<feature type="region of interest" description="Disordered" evidence="1">
    <location>
        <begin position="59"/>
        <end position="78"/>
    </location>
</feature>
<organism evidence="2 3">
    <name type="scientific">Brassica napus</name>
    <name type="common">Rape</name>
    <dbReference type="NCBI Taxonomy" id="3708"/>
    <lineage>
        <taxon>Eukaryota</taxon>
        <taxon>Viridiplantae</taxon>
        <taxon>Streptophyta</taxon>
        <taxon>Embryophyta</taxon>
        <taxon>Tracheophyta</taxon>
        <taxon>Spermatophyta</taxon>
        <taxon>Magnoliopsida</taxon>
        <taxon>eudicotyledons</taxon>
        <taxon>Gunneridae</taxon>
        <taxon>Pentapetalae</taxon>
        <taxon>rosids</taxon>
        <taxon>malvids</taxon>
        <taxon>Brassicales</taxon>
        <taxon>Brassicaceae</taxon>
        <taxon>Brassiceae</taxon>
        <taxon>Brassica</taxon>
    </lineage>
</organism>
<accession>A0A078ICQ3</accession>
<gene>
    <name evidence="2" type="primary">BnaC03g64310D</name>
    <name evidence="2" type="ORF">GSBRNA2T00086742001</name>
</gene>
<reference evidence="2 3" key="1">
    <citation type="journal article" date="2014" name="Science">
        <title>Plant genetics. Early allopolyploid evolution in the post-Neolithic Brassica napus oilseed genome.</title>
        <authorList>
            <person name="Chalhoub B."/>
            <person name="Denoeud F."/>
            <person name="Liu S."/>
            <person name="Parkin I.A."/>
            <person name="Tang H."/>
            <person name="Wang X."/>
            <person name="Chiquet J."/>
            <person name="Belcram H."/>
            <person name="Tong C."/>
            <person name="Samans B."/>
            <person name="Correa M."/>
            <person name="Da Silva C."/>
            <person name="Just J."/>
            <person name="Falentin C."/>
            <person name="Koh C.S."/>
            <person name="Le Clainche I."/>
            <person name="Bernard M."/>
            <person name="Bento P."/>
            <person name="Noel B."/>
            <person name="Labadie K."/>
            <person name="Alberti A."/>
            <person name="Charles M."/>
            <person name="Arnaud D."/>
            <person name="Guo H."/>
            <person name="Daviaud C."/>
            <person name="Alamery S."/>
            <person name="Jabbari K."/>
            <person name="Zhao M."/>
            <person name="Edger P.P."/>
            <person name="Chelaifa H."/>
            <person name="Tack D."/>
            <person name="Lassalle G."/>
            <person name="Mestiri I."/>
            <person name="Schnel N."/>
            <person name="Le Paslier M.C."/>
            <person name="Fan G."/>
            <person name="Renault V."/>
            <person name="Bayer P.E."/>
            <person name="Golicz A.A."/>
            <person name="Manoli S."/>
            <person name="Lee T.H."/>
            <person name="Thi V.H."/>
            <person name="Chalabi S."/>
            <person name="Hu Q."/>
            <person name="Fan C."/>
            <person name="Tollenaere R."/>
            <person name="Lu Y."/>
            <person name="Battail C."/>
            <person name="Shen J."/>
            <person name="Sidebottom C.H."/>
            <person name="Wang X."/>
            <person name="Canaguier A."/>
            <person name="Chauveau A."/>
            <person name="Berard A."/>
            <person name="Deniot G."/>
            <person name="Guan M."/>
            <person name="Liu Z."/>
            <person name="Sun F."/>
            <person name="Lim Y.P."/>
            <person name="Lyons E."/>
            <person name="Town C.D."/>
            <person name="Bancroft I."/>
            <person name="Wang X."/>
            <person name="Meng J."/>
            <person name="Ma J."/>
            <person name="Pires J.C."/>
            <person name="King G.J."/>
            <person name="Brunel D."/>
            <person name="Delourme R."/>
            <person name="Renard M."/>
            <person name="Aury J.M."/>
            <person name="Adams K.L."/>
            <person name="Batley J."/>
            <person name="Snowdon R.J."/>
            <person name="Tost J."/>
            <person name="Edwards D."/>
            <person name="Zhou Y."/>
            <person name="Hua W."/>
            <person name="Sharpe A.G."/>
            <person name="Paterson A.H."/>
            <person name="Guan C."/>
            <person name="Wincker P."/>
        </authorList>
    </citation>
    <scope>NUCLEOTIDE SEQUENCE [LARGE SCALE GENOMIC DNA]</scope>
    <source>
        <strain evidence="3">cv. Darmor-bzh</strain>
    </source>
</reference>